<evidence type="ECO:0000313" key="2">
    <source>
        <dbReference type="EMBL" id="TVZ72397.1"/>
    </source>
</evidence>
<feature type="domain" description="Immunity protein 43" evidence="1">
    <location>
        <begin position="47"/>
        <end position="217"/>
    </location>
</feature>
<dbReference type="OrthoDB" id="6608968at2"/>
<evidence type="ECO:0000259" key="1">
    <source>
        <dbReference type="Pfam" id="PF15570"/>
    </source>
</evidence>
<accession>A0A542D496</accession>
<reference evidence="2" key="2">
    <citation type="submission" date="2019-08" db="EMBL/GenBank/DDBJ databases">
        <title>Investigation of anaerobic lignin degradation for improved lignocellulosic biofuels.</title>
        <authorList>
            <person name="Deangelis K.PhD."/>
        </authorList>
    </citation>
    <scope>NUCLEOTIDE SEQUENCE [LARGE SCALE GENOMIC DNA]</scope>
    <source>
        <strain evidence="2">128R</strain>
    </source>
</reference>
<dbReference type="AlphaFoldDB" id="A0A542D496"/>
<organism evidence="2">
    <name type="scientific">Serratia fonticola</name>
    <dbReference type="NCBI Taxonomy" id="47917"/>
    <lineage>
        <taxon>Bacteria</taxon>
        <taxon>Pseudomonadati</taxon>
        <taxon>Pseudomonadota</taxon>
        <taxon>Gammaproteobacteria</taxon>
        <taxon>Enterobacterales</taxon>
        <taxon>Yersiniaceae</taxon>
        <taxon>Serratia</taxon>
    </lineage>
</organism>
<dbReference type="Pfam" id="PF15570">
    <property type="entry name" value="Imm43"/>
    <property type="match status" value="1"/>
</dbReference>
<dbReference type="EMBL" id="VISQ01000001">
    <property type="protein sequence ID" value="TVZ72397.1"/>
    <property type="molecule type" value="Genomic_DNA"/>
</dbReference>
<reference evidence="2" key="1">
    <citation type="submission" date="2019-06" db="EMBL/GenBank/DDBJ databases">
        <authorList>
            <person name="Deangelis K."/>
            <person name="Huntemann M."/>
            <person name="Clum A."/>
            <person name="Pillay M."/>
            <person name="Palaniappan K."/>
            <person name="Varghese N."/>
            <person name="Mikhailova N."/>
            <person name="Stamatis D."/>
            <person name="Reddy T."/>
            <person name="Daum C."/>
            <person name="Shapiro N."/>
            <person name="Ivanova N."/>
            <person name="Kyrpides N."/>
            <person name="Woyke T."/>
        </authorList>
    </citation>
    <scope>NUCLEOTIDE SEQUENCE [LARGE SCALE GENOMIC DNA]</scope>
    <source>
        <strain evidence="2">128R</strain>
    </source>
</reference>
<name>A0A542D496_SERFO</name>
<gene>
    <name evidence="2" type="ORF">FHU10_5074</name>
</gene>
<protein>
    <submittedName>
        <fullName evidence="2">Immunity protein 43 of polymorphic toxin system</fullName>
    </submittedName>
</protein>
<dbReference type="InterPro" id="IPR029079">
    <property type="entry name" value="Imm43"/>
</dbReference>
<proteinExistence type="predicted"/>
<sequence>MCQKQNVEGFINRSLVMSDLYLVMNDYNERARFLKGVFDVVKTYPVKESKYDFPYYLEDENCPDDIFLNLEEGKDISFDYRKDQGHIFSSNLWELISKFRMPEKYIKNLSISCCGESVTSDKRYKYVFFPAHDFINYKESVLLDVTRGSLVPNKIIFNESSLNDYDVFQLSSKVVIGLRLVINEDVKLSIENNGFTGFKIVPLEQALAEYCKDYSFDPNRVLNKVKAKLP</sequence>
<comment type="caution">
    <text evidence="2">The sequence shown here is derived from an EMBL/GenBank/DDBJ whole genome shotgun (WGS) entry which is preliminary data.</text>
</comment>